<dbReference type="InterPro" id="IPR004919">
    <property type="entry name" value="GmrSD_N"/>
</dbReference>
<accession>A0AAE4YBB6</accession>
<dbReference type="Pfam" id="PF07510">
    <property type="entry name" value="GmrSD_C"/>
    <property type="match status" value="1"/>
</dbReference>
<sequence length="566" mass="64394">MPHIDTGAAYIGSILRDGKPYLVPKYQRDYSWTKDEVEQLWEDITRALKDQQSTYFIGSIVINDGNSSAYEVIDGQQRLTTLSILLCALRDRAKMSSNPKLAERLESDFLGKFDYGTQETSPKITLNINNRAFFSEKIINADGVDSVRREAQSRATSKSNRLLAESYLYFHGVIERELADGVGFSDFVQRIVEALDDVVQVIRISVKDDYDAYMLFETLNDRGLALSVADLLKNYLFSKADDRIDEVQANWALMSQRLDRIELKRFLRHSWLSRHNIVRDKELFQRVKEKYNTKNGVVSFSKELRDTAEGYAALGDPQSDFWADFFEEPERTKIRGYIEELKLFGVNQYNPLLVSTLETAPSKFLSVLRMVVAFAFRYSIILGAGTGNIEKSFTAAAVHLRNNQGASLSDIFSKFSSLYPSDADFSAAFARKSVEQSAMARHILTKINDRLEEDSGLVVNRDASVVNLEHVLPQKFDVADWTDFGTDADALSEYVTRIGNMTLLKSSLNRRISNKGFSEKLPHYKQSSALKISEEIFDCEAWTAKSVETRQQRLAKIACQIWRVDL</sequence>
<feature type="domain" description="GmrSD restriction endonucleases C-terminal" evidence="2">
    <location>
        <begin position="419"/>
        <end position="557"/>
    </location>
</feature>
<comment type="caution">
    <text evidence="3">The sequence shown here is derived from an EMBL/GenBank/DDBJ whole genome shotgun (WGS) entry which is preliminary data.</text>
</comment>
<keyword evidence="4" id="KW-1185">Reference proteome</keyword>
<dbReference type="EMBL" id="JAABNR010000023">
    <property type="protein sequence ID" value="NBZ89443.1"/>
    <property type="molecule type" value="Genomic_DNA"/>
</dbReference>
<dbReference type="Pfam" id="PF03235">
    <property type="entry name" value="GmrSD_N"/>
    <property type="match status" value="1"/>
</dbReference>
<feature type="domain" description="GmrSD restriction endonucleases N-terminal" evidence="1">
    <location>
        <begin position="12"/>
        <end position="237"/>
    </location>
</feature>
<evidence type="ECO:0000313" key="4">
    <source>
        <dbReference type="Proteomes" id="UP001193501"/>
    </source>
</evidence>
<dbReference type="Proteomes" id="UP001193501">
    <property type="component" value="Unassembled WGS sequence"/>
</dbReference>
<organism evidence="3 4">
    <name type="scientific">Stagnihabitans tardus</name>
    <dbReference type="NCBI Taxonomy" id="2699202"/>
    <lineage>
        <taxon>Bacteria</taxon>
        <taxon>Pseudomonadati</taxon>
        <taxon>Pseudomonadota</taxon>
        <taxon>Alphaproteobacteria</taxon>
        <taxon>Rhodobacterales</taxon>
        <taxon>Paracoccaceae</taxon>
        <taxon>Stagnihabitans</taxon>
    </lineage>
</organism>
<dbReference type="PANTHER" id="PTHR35149:SF2">
    <property type="entry name" value="DUF262 DOMAIN-CONTAINING PROTEIN"/>
    <property type="match status" value="1"/>
</dbReference>
<protein>
    <submittedName>
        <fullName evidence="3">DUF262 domain-containing protein</fullName>
    </submittedName>
</protein>
<reference evidence="3" key="1">
    <citation type="submission" date="2020-01" db="EMBL/GenBank/DDBJ databases">
        <authorList>
            <person name="Chen W.-M."/>
        </authorList>
    </citation>
    <scope>NUCLEOTIDE SEQUENCE</scope>
    <source>
        <strain evidence="3">CYK-10</strain>
    </source>
</reference>
<evidence type="ECO:0000259" key="1">
    <source>
        <dbReference type="Pfam" id="PF03235"/>
    </source>
</evidence>
<gene>
    <name evidence="3" type="ORF">GV832_17790</name>
</gene>
<evidence type="ECO:0000259" key="2">
    <source>
        <dbReference type="Pfam" id="PF07510"/>
    </source>
</evidence>
<name>A0AAE4YBB6_9RHOB</name>
<proteinExistence type="predicted"/>
<dbReference type="AlphaFoldDB" id="A0AAE4YBB6"/>
<dbReference type="RefSeq" id="WP_168776242.1">
    <property type="nucleotide sequence ID" value="NZ_JAABNR010000023.1"/>
</dbReference>
<dbReference type="PANTHER" id="PTHR35149">
    <property type="entry name" value="SLL5132 PROTEIN"/>
    <property type="match status" value="1"/>
</dbReference>
<evidence type="ECO:0000313" key="3">
    <source>
        <dbReference type="EMBL" id="NBZ89443.1"/>
    </source>
</evidence>
<dbReference type="InterPro" id="IPR011089">
    <property type="entry name" value="GmrSD_C"/>
</dbReference>